<feature type="region of interest" description="Disordered" evidence="1">
    <location>
        <begin position="1"/>
        <end position="22"/>
    </location>
</feature>
<dbReference type="AlphaFoldDB" id="M7YRY4"/>
<evidence type="ECO:0000313" key="2">
    <source>
        <dbReference type="EMBL" id="EMS53418.1"/>
    </source>
</evidence>
<reference evidence="2" key="1">
    <citation type="journal article" date="2013" name="Nature">
        <title>Draft genome of the wheat A-genome progenitor Triticum urartu.</title>
        <authorList>
            <person name="Ling H.Q."/>
            <person name="Zhao S."/>
            <person name="Liu D."/>
            <person name="Wang J."/>
            <person name="Sun H."/>
            <person name="Zhang C."/>
            <person name="Fan H."/>
            <person name="Li D."/>
            <person name="Dong L."/>
            <person name="Tao Y."/>
            <person name="Gao C."/>
            <person name="Wu H."/>
            <person name="Li Y."/>
            <person name="Cui Y."/>
            <person name="Guo X."/>
            <person name="Zheng S."/>
            <person name="Wang B."/>
            <person name="Yu K."/>
            <person name="Liang Q."/>
            <person name="Yang W."/>
            <person name="Lou X."/>
            <person name="Chen J."/>
            <person name="Feng M."/>
            <person name="Jian J."/>
            <person name="Zhang X."/>
            <person name="Luo G."/>
            <person name="Jiang Y."/>
            <person name="Liu J."/>
            <person name="Wang Z."/>
            <person name="Sha Y."/>
            <person name="Zhang B."/>
            <person name="Wu H."/>
            <person name="Tang D."/>
            <person name="Shen Q."/>
            <person name="Xue P."/>
            <person name="Zou S."/>
            <person name="Wang X."/>
            <person name="Liu X."/>
            <person name="Wang F."/>
            <person name="Yang Y."/>
            <person name="An X."/>
            <person name="Dong Z."/>
            <person name="Zhang K."/>
            <person name="Zhang X."/>
            <person name="Luo M.C."/>
            <person name="Dvorak J."/>
            <person name="Tong Y."/>
            <person name="Wang J."/>
            <person name="Yang H."/>
            <person name="Li Z."/>
            <person name="Wang D."/>
            <person name="Zhang A."/>
            <person name="Wang J."/>
        </authorList>
    </citation>
    <scope>NUCLEOTIDE SEQUENCE</scope>
</reference>
<gene>
    <name evidence="2" type="ORF">TRIUR3_10557</name>
</gene>
<organism evidence="2">
    <name type="scientific">Triticum urartu</name>
    <name type="common">Red wild einkorn</name>
    <name type="synonym">Crithodium urartu</name>
    <dbReference type="NCBI Taxonomy" id="4572"/>
    <lineage>
        <taxon>Eukaryota</taxon>
        <taxon>Viridiplantae</taxon>
        <taxon>Streptophyta</taxon>
        <taxon>Embryophyta</taxon>
        <taxon>Tracheophyta</taxon>
        <taxon>Spermatophyta</taxon>
        <taxon>Magnoliopsida</taxon>
        <taxon>Liliopsida</taxon>
        <taxon>Poales</taxon>
        <taxon>Poaceae</taxon>
        <taxon>BOP clade</taxon>
        <taxon>Pooideae</taxon>
        <taxon>Triticodae</taxon>
        <taxon>Triticeae</taxon>
        <taxon>Triticinae</taxon>
        <taxon>Triticum</taxon>
    </lineage>
</organism>
<dbReference type="OMA" id="PRHADTH"/>
<feature type="compositionally biased region" description="Low complexity" evidence="1">
    <location>
        <begin position="1"/>
        <end position="17"/>
    </location>
</feature>
<protein>
    <submittedName>
        <fullName evidence="2">Uncharacterized protein</fullName>
    </submittedName>
</protein>
<dbReference type="PANTHER" id="PTHR35120:SF2">
    <property type="entry name" value="AMINOTRANSFERASE-LIKE PLANT MOBILE DOMAIN-CONTAINING PROTEIN"/>
    <property type="match status" value="1"/>
</dbReference>
<dbReference type="EMBL" id="KD195357">
    <property type="protein sequence ID" value="EMS53418.1"/>
    <property type="molecule type" value="Genomic_DNA"/>
</dbReference>
<dbReference type="PANTHER" id="PTHR35120">
    <property type="entry name" value="HISTONE ACETYLTRANSFERASE KAT6B-LIKE"/>
    <property type="match status" value="1"/>
</dbReference>
<name>M7YRY4_TRIUA</name>
<feature type="compositionally biased region" description="Polar residues" evidence="1">
    <location>
        <begin position="605"/>
        <end position="616"/>
    </location>
</feature>
<accession>M7YRY4</accession>
<proteinExistence type="predicted"/>
<evidence type="ECO:0000256" key="1">
    <source>
        <dbReference type="SAM" id="MobiDB-lite"/>
    </source>
</evidence>
<sequence>MCPRAPRPSSASSAPTTSRREPPQRQIPFVFLLDGQYTTSRPIYFIGPPRALCLDPTLPRLTEADMWVPLDPQCSYLVVVIEGDSALTTSDTALSCNPSSVNLEGGSSCVHLDDYIEWNPSRVIPQQRLQEESDAHASSSLDPTIKARILVFTLKNQSEHIQAMPQEDIKTIRIVSSREFPYDISALGWGGPSFARSLSARRTTWLLPDGIPRHDLVSDLVASYHRENCRGHAYLWGVRVSVDRKSFLSAAALQATAEHKVLPPRRRTRSTRSSSTVTSAALQFMEIWILPQFQGRDMLPSIVSAAMREVKAELAHNVDWGELIWDLVQNEILELPKRDDKNSYFGLHLLRLVWVNHPEVFGLKDRMEILARVQLDRILPQVVDNVTERIRLEFTRPKKITRFFRVQQPQVVNNLSKPVESGDEAAAVVQVQQQSMVGDEAAAAVQVQVQQQSMVGDEAAAVVQVQQQSMVGDEAAAVVQVQQQSMVVQSSPLTIVLNNDASVGKRNSLEAALAEPRHADTHKHGVKHVKQQFQQGNQQNQTCNSNKCSVPSGFIVLNDYARDSMEAALVEPGQADAHKHGVRHVKQQFQQGNRQKWTRKRSKRSVPSGSRISSANSSCDVIGIKSEFKHARLENQPPKELLEAEMFIQAIKVLNETLSAETIVHILQDSPPSGSPLKLSGAVVEVTK</sequence>
<feature type="region of interest" description="Disordered" evidence="1">
    <location>
        <begin position="589"/>
        <end position="616"/>
    </location>
</feature>